<gene>
    <name evidence="4" type="ORF">SAMN06275492_11554</name>
</gene>
<dbReference type="PANTHER" id="PTHR34475">
    <property type="match status" value="1"/>
</dbReference>
<dbReference type="PANTHER" id="PTHR34475:SF1">
    <property type="entry name" value="CYTOSKELETON PROTEIN RODZ"/>
    <property type="match status" value="1"/>
</dbReference>
<dbReference type="InterPro" id="IPR025194">
    <property type="entry name" value="RodZ-like_C"/>
</dbReference>
<keyword evidence="2" id="KW-1133">Transmembrane helix</keyword>
<protein>
    <submittedName>
        <fullName evidence="4">Protein RodZ, contains Xre-like HTH and DUF4115 domains</fullName>
    </submittedName>
</protein>
<reference evidence="5" key="1">
    <citation type="submission" date="2017-04" db="EMBL/GenBank/DDBJ databases">
        <authorList>
            <person name="Varghese N."/>
            <person name="Submissions S."/>
        </authorList>
    </citation>
    <scope>NUCLEOTIDE SEQUENCE [LARGE SCALE GENOMIC DNA]</scope>
    <source>
        <strain evidence="5">USBA 82</strain>
    </source>
</reference>
<dbReference type="Proteomes" id="UP000193355">
    <property type="component" value="Unassembled WGS sequence"/>
</dbReference>
<evidence type="ECO:0000313" key="4">
    <source>
        <dbReference type="EMBL" id="SMG30908.1"/>
    </source>
</evidence>
<feature type="transmembrane region" description="Helical" evidence="2">
    <location>
        <begin position="131"/>
        <end position="148"/>
    </location>
</feature>
<dbReference type="Pfam" id="PF13464">
    <property type="entry name" value="RodZ_C"/>
    <property type="match status" value="2"/>
</dbReference>
<evidence type="ECO:0000256" key="2">
    <source>
        <dbReference type="SAM" id="Phobius"/>
    </source>
</evidence>
<dbReference type="STRING" id="561720.SAMN06275492_11554"/>
<keyword evidence="1" id="KW-0175">Coiled coil</keyword>
<dbReference type="OrthoDB" id="9797543at2"/>
<dbReference type="AlphaFoldDB" id="A0A1X7JRL9"/>
<dbReference type="CDD" id="cd00093">
    <property type="entry name" value="HTH_XRE"/>
    <property type="match status" value="1"/>
</dbReference>
<dbReference type="GO" id="GO:0003677">
    <property type="term" value="F:DNA binding"/>
    <property type="evidence" value="ECO:0007669"/>
    <property type="project" value="InterPro"/>
</dbReference>
<dbReference type="SUPFAM" id="SSF47413">
    <property type="entry name" value="lambda repressor-like DNA-binding domains"/>
    <property type="match status" value="1"/>
</dbReference>
<dbReference type="RefSeq" id="WP_085544658.1">
    <property type="nucleotide sequence ID" value="NZ_FXBB01000015.1"/>
</dbReference>
<feature type="coiled-coil region" evidence="1">
    <location>
        <begin position="154"/>
        <end position="197"/>
    </location>
</feature>
<organism evidence="4 5">
    <name type="scientific">Dethiosulfovibrio salsuginis</name>
    <dbReference type="NCBI Taxonomy" id="561720"/>
    <lineage>
        <taxon>Bacteria</taxon>
        <taxon>Thermotogati</taxon>
        <taxon>Synergistota</taxon>
        <taxon>Synergistia</taxon>
        <taxon>Synergistales</taxon>
        <taxon>Dethiosulfovibrionaceae</taxon>
        <taxon>Dethiosulfovibrio</taxon>
    </lineage>
</organism>
<name>A0A1X7JRL9_9BACT</name>
<dbReference type="InterPro" id="IPR001387">
    <property type="entry name" value="Cro/C1-type_HTH"/>
</dbReference>
<keyword evidence="5" id="KW-1185">Reference proteome</keyword>
<evidence type="ECO:0000256" key="1">
    <source>
        <dbReference type="SAM" id="Coils"/>
    </source>
</evidence>
<evidence type="ECO:0000313" key="5">
    <source>
        <dbReference type="Proteomes" id="UP000193355"/>
    </source>
</evidence>
<feature type="domain" description="HTH cro/C1-type" evidence="3">
    <location>
        <begin position="31"/>
        <end position="65"/>
    </location>
</feature>
<evidence type="ECO:0000259" key="3">
    <source>
        <dbReference type="PROSITE" id="PS50943"/>
    </source>
</evidence>
<keyword evidence="2" id="KW-0472">Membrane</keyword>
<dbReference type="PROSITE" id="PS50943">
    <property type="entry name" value="HTH_CROC1"/>
    <property type="match status" value="1"/>
</dbReference>
<dbReference type="Pfam" id="PF13413">
    <property type="entry name" value="HTH_25"/>
    <property type="match status" value="1"/>
</dbReference>
<dbReference type="InterPro" id="IPR010982">
    <property type="entry name" value="Lambda_DNA-bd_dom_sf"/>
</dbReference>
<accession>A0A1X7JRL9</accession>
<sequence length="417" mass="45494">MKYSIDDIDVTTSERYGLEGEVSLQSLGAIIREEREAKGLTVDYMADKTKIRQAYLESIELGTMEGFHGNVYKRGFVKCYLESLNMMDLWPYYDGILKDSASKVDPDPSTPPPLGDFTPPTKGFRKGSRKTVFVLLLSVIAASGWYIWSNKDVLKGEVERIQEEQMEIAQKLKEQKAKEEEERLAAEALRLAASEDQDVAMAVPQLADLPASGDNGKPVLVIAAAKDSWIRITKEGERIFGGTLKAGQEAKVEADGRIHVIYGRPETLKVQWNGSNIDPSTEGPGPVHFLYTSKGDYSAISPQDAEALWAQAPLPEEAIEEPPVEEEKAGPSVMVIKAVKGDCWLKATSGNKTHYAGTLKRGNEASMELSEPIHVVFGNPSAISVTVDGKEVGYSGTPGQVARTIYGVDGSVKAAPR</sequence>
<proteinExistence type="predicted"/>
<keyword evidence="2" id="KW-0812">Transmembrane</keyword>
<dbReference type="Gene3D" id="1.10.260.40">
    <property type="entry name" value="lambda repressor-like DNA-binding domains"/>
    <property type="match status" value="1"/>
</dbReference>
<dbReference type="EMBL" id="FXBB01000015">
    <property type="protein sequence ID" value="SMG30908.1"/>
    <property type="molecule type" value="Genomic_DNA"/>
</dbReference>
<dbReference type="InterPro" id="IPR050400">
    <property type="entry name" value="Bact_Cytoskel_RodZ"/>
</dbReference>